<dbReference type="SUPFAM" id="SSF55729">
    <property type="entry name" value="Acyl-CoA N-acyltransferases (Nat)"/>
    <property type="match status" value="1"/>
</dbReference>
<dbReference type="PANTHER" id="PTHR42791">
    <property type="entry name" value="GNAT FAMILY ACETYLTRANSFERASE"/>
    <property type="match status" value="1"/>
</dbReference>
<dbReference type="OMA" id="FNWLYGV"/>
<reference evidence="3" key="1">
    <citation type="journal article" date="2013" name="Mol. Plant Microbe Interact.">
        <title>Global aspects of pacC regulation of pathogenicity genes in Colletotrichum gloeosporioides as revealed by transcriptome analysis.</title>
        <authorList>
            <person name="Alkan N."/>
            <person name="Meng X."/>
            <person name="Friedlander G."/>
            <person name="Reuveni E."/>
            <person name="Sukno S."/>
            <person name="Sherman A."/>
            <person name="Thon M."/>
            <person name="Fluhr R."/>
            <person name="Prusky D."/>
        </authorList>
    </citation>
    <scope>NUCLEOTIDE SEQUENCE [LARGE SCALE GENOMIC DNA]</scope>
    <source>
        <strain evidence="3">Cg-14</strain>
    </source>
</reference>
<dbReference type="eggNOG" id="ENOG502SQRM">
    <property type="taxonomic scope" value="Eukaryota"/>
</dbReference>
<gene>
    <name evidence="2" type="ORF">CGLO_15618</name>
</gene>
<evidence type="ECO:0000259" key="1">
    <source>
        <dbReference type="PROSITE" id="PS51186"/>
    </source>
</evidence>
<dbReference type="Pfam" id="PF00583">
    <property type="entry name" value="Acetyltransf_1"/>
    <property type="match status" value="1"/>
</dbReference>
<dbReference type="OrthoDB" id="410198at2759"/>
<evidence type="ECO:0000313" key="3">
    <source>
        <dbReference type="Proteomes" id="UP000015530"/>
    </source>
</evidence>
<keyword evidence="2" id="KW-0808">Transferase</keyword>
<dbReference type="InterPro" id="IPR018846">
    <property type="entry name" value="Beta-prop_RSE1/DDB1/CPSF1_1st"/>
</dbReference>
<dbReference type="InterPro" id="IPR000182">
    <property type="entry name" value="GNAT_dom"/>
</dbReference>
<accession>T0K1B1</accession>
<protein>
    <submittedName>
        <fullName evidence="2">Acetyltransferase</fullName>
    </submittedName>
</protein>
<dbReference type="AlphaFoldDB" id="T0K1B1"/>
<evidence type="ECO:0000313" key="2">
    <source>
        <dbReference type="EMBL" id="EQB45499.1"/>
    </source>
</evidence>
<name>T0K1B1_COLGC</name>
<dbReference type="InterPro" id="IPR015943">
    <property type="entry name" value="WD40/YVTN_repeat-like_dom_sf"/>
</dbReference>
<organism evidence="2 3">
    <name type="scientific">Colletotrichum gloeosporioides (strain Cg-14)</name>
    <name type="common">Anthracnose fungus</name>
    <name type="synonym">Glomerella cingulata</name>
    <dbReference type="NCBI Taxonomy" id="1237896"/>
    <lineage>
        <taxon>Eukaryota</taxon>
        <taxon>Fungi</taxon>
        <taxon>Dikarya</taxon>
        <taxon>Ascomycota</taxon>
        <taxon>Pezizomycotina</taxon>
        <taxon>Sordariomycetes</taxon>
        <taxon>Hypocreomycetidae</taxon>
        <taxon>Glomerellales</taxon>
        <taxon>Glomerellaceae</taxon>
        <taxon>Colletotrichum</taxon>
        <taxon>Colletotrichum gloeosporioides species complex</taxon>
    </lineage>
</organism>
<dbReference type="InterPro" id="IPR016181">
    <property type="entry name" value="Acyl_CoA_acyltransferase"/>
</dbReference>
<dbReference type="Gene3D" id="3.40.630.30">
    <property type="match status" value="1"/>
</dbReference>
<dbReference type="STRING" id="1237896.T0K1B1"/>
<dbReference type="GO" id="GO:0016747">
    <property type="term" value="F:acyltransferase activity, transferring groups other than amino-acyl groups"/>
    <property type="evidence" value="ECO:0007669"/>
    <property type="project" value="InterPro"/>
</dbReference>
<sequence>MPIDVQPIVAADLRRCAEIEHDAFAESPSYPVLFPGPLPDDPLALRVEGLEKELREDPTVRFLKAVDTELQGDEAIVAWAKFNSYPEGLPVPKPRVPPPGSNAEACTALFVGIDKMRERLMTGKPCVYLHILVTDPKHQRRGAGLQLMTPLMQEAVRLGVPAYLESSVPGHRLYQKAGFRDIDEHRVDFSKFGQETPHLNWAMIWELPNRRRSNRLEVWRVTPTDMFMLGSVSIYGTVLLLQRLTPKDSKTDLLFVGTDRFQYFTARWDSDLQRLVTEQVIEDSGEPHMREAQSQDKCLVDPSGRFMAMHLWEVS</sequence>
<dbReference type="CDD" id="cd04301">
    <property type="entry name" value="NAT_SF"/>
    <property type="match status" value="1"/>
</dbReference>
<dbReference type="Gene3D" id="2.130.10.10">
    <property type="entry name" value="YVTN repeat-like/Quinoprotein amine dehydrogenase"/>
    <property type="match status" value="1"/>
</dbReference>
<dbReference type="InterPro" id="IPR052523">
    <property type="entry name" value="Trichothecene_AcTrans"/>
</dbReference>
<dbReference type="PANTHER" id="PTHR42791:SF14">
    <property type="entry name" value="N-ACETYLTRANSFERASE DOMAIN-CONTAINING PROTEIN"/>
    <property type="match status" value="1"/>
</dbReference>
<dbReference type="Proteomes" id="UP000015530">
    <property type="component" value="Unassembled WGS sequence"/>
</dbReference>
<dbReference type="Pfam" id="PF10433">
    <property type="entry name" value="Beta-prop_RSE1_1st"/>
    <property type="match status" value="1"/>
</dbReference>
<dbReference type="PROSITE" id="PS51186">
    <property type="entry name" value="GNAT"/>
    <property type="match status" value="1"/>
</dbReference>
<comment type="caution">
    <text evidence="2">The sequence shown here is derived from an EMBL/GenBank/DDBJ whole genome shotgun (WGS) entry which is preliminary data.</text>
</comment>
<dbReference type="HOGENOM" id="CLU_060131_6_5_1"/>
<dbReference type="EMBL" id="AMYD01003707">
    <property type="protein sequence ID" value="EQB45499.1"/>
    <property type="molecule type" value="Genomic_DNA"/>
</dbReference>
<feature type="domain" description="N-acetyltransferase" evidence="1">
    <location>
        <begin position="3"/>
        <end position="208"/>
    </location>
</feature>
<proteinExistence type="predicted"/>